<gene>
    <name evidence="1" type="ORF">UFOPK4179_00581</name>
</gene>
<reference evidence="1" key="1">
    <citation type="submission" date="2020-05" db="EMBL/GenBank/DDBJ databases">
        <authorList>
            <person name="Chiriac C."/>
            <person name="Salcher M."/>
            <person name="Ghai R."/>
            <person name="Kavagutti S V."/>
        </authorList>
    </citation>
    <scope>NUCLEOTIDE SEQUENCE</scope>
</reference>
<name>A0A6J6AGB0_9ZZZZ</name>
<evidence type="ECO:0000313" key="1">
    <source>
        <dbReference type="EMBL" id="CAB4367791.1"/>
    </source>
</evidence>
<proteinExistence type="predicted"/>
<sequence>MGRVAFEELAGMRIAGVETGVQFAERMHAHVASGFGPIAVASQLAPLLPAAGLERGYIYGCTGDAATSLLFGLVAAATTAGSWFAMVNMPSAGLMSAYEHGVALHRTLCVSGDNTSSVMSPVVGALVDGIDLVAVSSPVCSQSEARRIATRVKAQGAVLFVLGNPGGFSLDASFSARTIDWQFDTHARSRTVEVSASGRRVYAHRSCTVQLPGVS</sequence>
<dbReference type="EMBL" id="CAETWZ010000040">
    <property type="protein sequence ID" value="CAB4367791.1"/>
    <property type="molecule type" value="Genomic_DNA"/>
</dbReference>
<accession>A0A6J6AGB0</accession>
<dbReference type="AlphaFoldDB" id="A0A6J6AGB0"/>
<organism evidence="1">
    <name type="scientific">freshwater metagenome</name>
    <dbReference type="NCBI Taxonomy" id="449393"/>
    <lineage>
        <taxon>unclassified sequences</taxon>
        <taxon>metagenomes</taxon>
        <taxon>ecological metagenomes</taxon>
    </lineage>
</organism>
<protein>
    <submittedName>
        <fullName evidence="1">Unannotated protein</fullName>
    </submittedName>
</protein>